<dbReference type="PANTHER" id="PTHR46323">
    <property type="entry name" value="BETA-GALACTOSIDASE"/>
    <property type="match status" value="1"/>
</dbReference>
<dbReference type="RefSeq" id="WP_264280674.1">
    <property type="nucleotide sequence ID" value="NZ_CP107006.1"/>
</dbReference>
<dbReference type="InterPro" id="IPR006104">
    <property type="entry name" value="Glyco_hydro_2_N"/>
</dbReference>
<evidence type="ECO:0000256" key="8">
    <source>
        <dbReference type="ARBA" id="ARBA00023295"/>
    </source>
</evidence>
<dbReference type="InterPro" id="IPR023232">
    <property type="entry name" value="Glyco_hydro_2_AS"/>
</dbReference>
<accession>A0ABY6IYE0</accession>
<keyword evidence="7" id="KW-0106">Calcium</keyword>
<dbReference type="InterPro" id="IPR006101">
    <property type="entry name" value="Glyco_hydro_2"/>
</dbReference>
<dbReference type="EC" id="3.2.1.23" evidence="5 10"/>
<dbReference type="InterPro" id="IPR006102">
    <property type="entry name" value="Ig-like_GH2"/>
</dbReference>
<dbReference type="InterPro" id="IPR008979">
    <property type="entry name" value="Galactose-bd-like_sf"/>
</dbReference>
<feature type="signal peptide" evidence="11">
    <location>
        <begin position="1"/>
        <end position="17"/>
    </location>
</feature>
<dbReference type="Pfam" id="PF16353">
    <property type="entry name" value="LacZ_4"/>
    <property type="match status" value="1"/>
</dbReference>
<organism evidence="13 14">
    <name type="scientific">Chitinophaga horti</name>
    <dbReference type="NCBI Taxonomy" id="2920382"/>
    <lineage>
        <taxon>Bacteria</taxon>
        <taxon>Pseudomonadati</taxon>
        <taxon>Bacteroidota</taxon>
        <taxon>Chitinophagia</taxon>
        <taxon>Chitinophagales</taxon>
        <taxon>Chitinophagaceae</taxon>
        <taxon>Chitinophaga</taxon>
    </lineage>
</organism>
<evidence type="ECO:0000256" key="11">
    <source>
        <dbReference type="SAM" id="SignalP"/>
    </source>
</evidence>
<dbReference type="SUPFAM" id="SSF51445">
    <property type="entry name" value="(Trans)glycosidases"/>
    <property type="match status" value="1"/>
</dbReference>
<keyword evidence="8 10" id="KW-0326">Glycosidase</keyword>
<comment type="cofactor">
    <cofactor evidence="2">
        <name>Ca(2+)</name>
        <dbReference type="ChEBI" id="CHEBI:29108"/>
    </cofactor>
</comment>
<dbReference type="PRINTS" id="PR00132">
    <property type="entry name" value="GLHYDRLASE2"/>
</dbReference>
<dbReference type="InterPro" id="IPR013783">
    <property type="entry name" value="Ig-like_fold"/>
</dbReference>
<keyword evidence="11" id="KW-0732">Signal</keyword>
<evidence type="ECO:0000256" key="1">
    <source>
        <dbReference type="ARBA" id="ARBA00001412"/>
    </source>
</evidence>
<dbReference type="SUPFAM" id="SSF74650">
    <property type="entry name" value="Galactose mutarotase-like"/>
    <property type="match status" value="1"/>
</dbReference>
<dbReference type="SMART" id="SM01038">
    <property type="entry name" value="Bgal_small_N"/>
    <property type="match status" value="1"/>
</dbReference>
<evidence type="ECO:0000256" key="2">
    <source>
        <dbReference type="ARBA" id="ARBA00001913"/>
    </source>
</evidence>
<comment type="catalytic activity">
    <reaction evidence="1 10">
        <text>Hydrolysis of terminal non-reducing beta-D-galactose residues in beta-D-galactosides.</text>
        <dbReference type="EC" id="3.2.1.23"/>
    </reaction>
</comment>
<dbReference type="InterPro" id="IPR006103">
    <property type="entry name" value="Glyco_hydro_2_cat"/>
</dbReference>
<dbReference type="InterPro" id="IPR017853">
    <property type="entry name" value="GH"/>
</dbReference>
<evidence type="ECO:0000313" key="14">
    <source>
        <dbReference type="Proteomes" id="UP001162741"/>
    </source>
</evidence>
<protein>
    <recommendedName>
        <fullName evidence="5 10">Beta-galactosidase</fullName>
        <ecNumber evidence="5 10">3.2.1.23</ecNumber>
    </recommendedName>
    <alternativeName>
        <fullName evidence="9 10">Lactase</fullName>
    </alternativeName>
</protein>
<dbReference type="EMBL" id="CP107006">
    <property type="protein sequence ID" value="UYQ92406.1"/>
    <property type="molecule type" value="Genomic_DNA"/>
</dbReference>
<dbReference type="InterPro" id="IPR032312">
    <property type="entry name" value="LacZ_4"/>
</dbReference>
<dbReference type="InterPro" id="IPR036156">
    <property type="entry name" value="Beta-gal/glucu_dom_sf"/>
</dbReference>
<dbReference type="Pfam" id="PF02837">
    <property type="entry name" value="Glyco_hydro_2_N"/>
    <property type="match status" value="1"/>
</dbReference>
<evidence type="ECO:0000256" key="6">
    <source>
        <dbReference type="ARBA" id="ARBA00022801"/>
    </source>
</evidence>
<feature type="chain" id="PRO_5047076465" description="Beta-galactosidase" evidence="11">
    <location>
        <begin position="18"/>
        <end position="1040"/>
    </location>
</feature>
<evidence type="ECO:0000313" key="13">
    <source>
        <dbReference type="EMBL" id="UYQ92406.1"/>
    </source>
</evidence>
<evidence type="ECO:0000256" key="10">
    <source>
        <dbReference type="RuleBase" id="RU361154"/>
    </source>
</evidence>
<evidence type="ECO:0000256" key="4">
    <source>
        <dbReference type="ARBA" id="ARBA00011245"/>
    </source>
</evidence>
<proteinExistence type="inferred from homology"/>
<comment type="similarity">
    <text evidence="3 10">Belongs to the glycosyl hydrolase 2 family.</text>
</comment>
<comment type="subunit">
    <text evidence="4">Monomer.</text>
</comment>
<dbReference type="InterPro" id="IPR014718">
    <property type="entry name" value="GH-type_carb-bd"/>
</dbReference>
<dbReference type="Proteomes" id="UP001162741">
    <property type="component" value="Chromosome"/>
</dbReference>
<dbReference type="SUPFAM" id="SSF49303">
    <property type="entry name" value="beta-Galactosidase/glucuronidase domain"/>
    <property type="match status" value="2"/>
</dbReference>
<dbReference type="Gene3D" id="2.60.40.10">
    <property type="entry name" value="Immunoglobulins"/>
    <property type="match status" value="2"/>
</dbReference>
<dbReference type="Gene3D" id="2.60.120.260">
    <property type="entry name" value="Galactose-binding domain-like"/>
    <property type="match status" value="1"/>
</dbReference>
<dbReference type="SUPFAM" id="SSF49785">
    <property type="entry name" value="Galactose-binding domain-like"/>
    <property type="match status" value="1"/>
</dbReference>
<sequence>MMKPFLIAALLATNVVAAQQQEWENPALYEINKEQPRAGFMLFDNASEISSEDYSRSSYYQSLNGKWKFWYADKASARPTEFYRPDLDANEWKDIQVPSNWELQGFGLPVFTNITYMFPRNPPFVGDNNPVGTYRKTFTVPANWHDKEVLIHFGSITGCAFVYVNGQRVGMSKASKTEAEFNITKYLKAGENLLAVQVFRWHDGSYLEDQDFWRFSGIERDVFLYAQPKLTIWDYFVRAGLDNSYRNGTLSLDVDLRKFAGADLKNATLQVQLKDGSSKVFAAQRSVTVNGDTSYRIHFDANVKNVKRWSSESPYLYDLQLSLTGDNGRSLGMLQQKVGFRKVEIRNAQLLLNGVPMAVHGTNRHEHDEINGHVPSRALMLKDIQLMKQHNINAVRNSHYPNDPYWYKLCDEYGIYLVDEANIETHGMGAEFQAWFDKSKHPAYLPLWAPAHVDRIKRMFERDKNHASIIIWSMGNECGNGPVFHDMYKWLKERDKSRPVQFEQAGEDWDTDIVCPMYPRIRNMEDYAKATDKKRPYIMCEYAHSMGNSTGNFQAYFDIIRSSPHMQGGFIWDWVDQGIKTETAGGRYYWAYGGDFGAYHLQNDENSCSDGLIGSDRVPHPALKEVKKVYQNLRFSDASLDKNLVQIYNHYAFTNADQFTYKWALYKNGELVKETEFAIKAAPGAYASVPVDLRSYITDAPGVEYRLNLSAYTKAADRLLPAGYEIANEQFIVGKDRYFETKSDKGGALKVARDNRKVTFTAGDITGEFDVASGRLSRYGLKGKRILDQLPEPYFWRAPTDNDFGNGMESNLGIWRTAHVNRKVKNVTIGEQNSEGVKVKVDYELTGIGVPYTLEYLVQNDGAVKVTAAIDMTGRELPELPRFGMRMQLPPAYKKLSYYGRGPWENYSDRNTASFLGIYNDSVSNQGTENYIRPQENGYKTDVRWLTLTDNTGTGLSVEGLQPLGFSALHHMAEDLDPGLTKKQQHWTDIKPRKEVYLHVDLKQRGLGGDDSWGALPHRQYRLLDKTYSYSYIIRLIPGK</sequence>
<dbReference type="InterPro" id="IPR011013">
    <property type="entry name" value="Gal_mutarotase_sf_dom"/>
</dbReference>
<dbReference type="PROSITE" id="PS00608">
    <property type="entry name" value="GLYCOSYL_HYDROL_F2_2"/>
    <property type="match status" value="1"/>
</dbReference>
<evidence type="ECO:0000256" key="9">
    <source>
        <dbReference type="ARBA" id="ARBA00032230"/>
    </source>
</evidence>
<dbReference type="Gene3D" id="2.70.98.10">
    <property type="match status" value="1"/>
</dbReference>
<evidence type="ECO:0000256" key="7">
    <source>
        <dbReference type="ARBA" id="ARBA00022837"/>
    </source>
</evidence>
<evidence type="ECO:0000256" key="3">
    <source>
        <dbReference type="ARBA" id="ARBA00007401"/>
    </source>
</evidence>
<dbReference type="Pfam" id="PF00703">
    <property type="entry name" value="Glyco_hydro_2"/>
    <property type="match status" value="1"/>
</dbReference>
<evidence type="ECO:0000256" key="5">
    <source>
        <dbReference type="ARBA" id="ARBA00012756"/>
    </source>
</evidence>
<dbReference type="InterPro" id="IPR050347">
    <property type="entry name" value="Bact_Beta-galactosidase"/>
</dbReference>
<dbReference type="PANTHER" id="PTHR46323:SF2">
    <property type="entry name" value="BETA-GALACTOSIDASE"/>
    <property type="match status" value="1"/>
</dbReference>
<feature type="domain" description="Beta galactosidase small chain/" evidence="12">
    <location>
        <begin position="759"/>
        <end position="1035"/>
    </location>
</feature>
<reference evidence="13" key="1">
    <citation type="submission" date="2022-10" db="EMBL/GenBank/DDBJ databases">
        <title>Chitinophaga sp. nov., isolated from soil.</title>
        <authorList>
            <person name="Jeon C.O."/>
        </authorList>
    </citation>
    <scope>NUCLEOTIDE SEQUENCE</scope>
    <source>
        <strain evidence="13">R8</strain>
    </source>
</reference>
<keyword evidence="14" id="KW-1185">Reference proteome</keyword>
<gene>
    <name evidence="13" type="ORF">MKQ68_20185</name>
</gene>
<dbReference type="Pfam" id="PF02929">
    <property type="entry name" value="Bgal_small_N"/>
    <property type="match status" value="1"/>
</dbReference>
<keyword evidence="6 10" id="KW-0378">Hydrolase</keyword>
<evidence type="ECO:0000259" key="12">
    <source>
        <dbReference type="SMART" id="SM01038"/>
    </source>
</evidence>
<dbReference type="Pfam" id="PF02836">
    <property type="entry name" value="Glyco_hydro_2_C"/>
    <property type="match status" value="1"/>
</dbReference>
<dbReference type="InterPro" id="IPR004199">
    <property type="entry name" value="B-gal_small/dom_5"/>
</dbReference>
<dbReference type="InterPro" id="IPR023230">
    <property type="entry name" value="Glyco_hydro_2_CS"/>
</dbReference>
<name>A0ABY6IYE0_9BACT</name>
<dbReference type="PROSITE" id="PS00719">
    <property type="entry name" value="GLYCOSYL_HYDROL_F2_1"/>
    <property type="match status" value="1"/>
</dbReference>
<dbReference type="Gene3D" id="3.20.20.80">
    <property type="entry name" value="Glycosidases"/>
    <property type="match status" value="1"/>
</dbReference>